<protein>
    <submittedName>
        <fullName evidence="4">Geranylgeranyl diphosphate synthase, type I</fullName>
    </submittedName>
</protein>
<keyword evidence="6" id="KW-1185">Reference proteome</keyword>
<evidence type="ECO:0000256" key="1">
    <source>
        <dbReference type="ARBA" id="ARBA00022723"/>
    </source>
</evidence>
<keyword evidence="1" id="KW-0479">Metal-binding</keyword>
<accession>A0A1H5UDI1</accession>
<evidence type="ECO:0000313" key="7">
    <source>
        <dbReference type="Proteomes" id="UP000236729"/>
    </source>
</evidence>
<name>A0A1H5UDI1_9PSEU</name>
<dbReference type="SFLD" id="SFLDG01017">
    <property type="entry name" value="Polyprenyl_Transferase_Like"/>
    <property type="match status" value="1"/>
</dbReference>
<proteinExistence type="inferred from homology"/>
<keyword evidence="3" id="KW-0808">Transferase</keyword>
<dbReference type="Proteomes" id="UP000199690">
    <property type="component" value="Unassembled WGS sequence"/>
</dbReference>
<reference evidence="6 7" key="2">
    <citation type="submission" date="2016-10" db="EMBL/GenBank/DDBJ databases">
        <authorList>
            <person name="Varghese N."/>
            <person name="Submissions S."/>
        </authorList>
    </citation>
    <scope>NUCLEOTIDE SEQUENCE [LARGE SCALE GENOMIC DNA]</scope>
    <source>
        <strain evidence="7">ATCC 20501</strain>
        <strain evidence="5 6">CGMCC 4.3529</strain>
    </source>
</reference>
<dbReference type="Proteomes" id="UP000236729">
    <property type="component" value="Unassembled WGS sequence"/>
</dbReference>
<dbReference type="AlphaFoldDB" id="A0A1H5UDI1"/>
<dbReference type="PROSITE" id="PS00723">
    <property type="entry name" value="POLYPRENYL_SYNTHASE_1"/>
    <property type="match status" value="1"/>
</dbReference>
<dbReference type="Pfam" id="PF00348">
    <property type="entry name" value="polyprenyl_synt"/>
    <property type="match status" value="1"/>
</dbReference>
<evidence type="ECO:0000256" key="2">
    <source>
        <dbReference type="ARBA" id="ARBA00022842"/>
    </source>
</evidence>
<comment type="similarity">
    <text evidence="3">Belongs to the FPP/GGPP synthase family.</text>
</comment>
<evidence type="ECO:0000313" key="4">
    <source>
        <dbReference type="EMBL" id="SEF73086.1"/>
    </source>
</evidence>
<dbReference type="EMBL" id="FOME01000001">
    <property type="protein sequence ID" value="SFC74659.1"/>
    <property type="molecule type" value="Genomic_DNA"/>
</dbReference>
<sequence length="348" mass="37112">MTTTMQQDARRAGAAYEALTRSRTMVEPALRAAVDRLPTRMQQVAGYHFGWWDEHGNPVRADRGKALRPAMVLLTASAVGGDPAEAVPAAVAVELVHNFSLLHDDVMDGDVTRRHRPTAWTVFGSGPAILAGDALLSLASDVLGACRHPEAADAVRALSTTVLNLINGQVADLSFEDRRSVDLAECQRMARDKTGALLGCACALGAMFGGGKTEQIARLRSFGERLGLAFQHVDDLLGIWGDPAITGKPVFSDLRTRKKTLPVVSALTSGTPAGQRLAAVYLHDQPLSGSDLAQSAELIALAGGRSWSQNQTDDLLNSALADLHRADLAARPAEQLSALAHLMTHRDH</sequence>
<dbReference type="GO" id="GO:0008299">
    <property type="term" value="P:isoprenoid biosynthetic process"/>
    <property type="evidence" value="ECO:0007669"/>
    <property type="project" value="InterPro"/>
</dbReference>
<dbReference type="GO" id="GO:0046872">
    <property type="term" value="F:metal ion binding"/>
    <property type="evidence" value="ECO:0007669"/>
    <property type="project" value="UniProtKB-KW"/>
</dbReference>
<dbReference type="EMBL" id="FNVB01000002">
    <property type="protein sequence ID" value="SEF73086.1"/>
    <property type="molecule type" value="Genomic_DNA"/>
</dbReference>
<dbReference type="GO" id="GO:0004659">
    <property type="term" value="F:prenyltransferase activity"/>
    <property type="evidence" value="ECO:0007669"/>
    <property type="project" value="InterPro"/>
</dbReference>
<keyword evidence="2" id="KW-0460">Magnesium</keyword>
<evidence type="ECO:0000256" key="3">
    <source>
        <dbReference type="RuleBase" id="RU004466"/>
    </source>
</evidence>
<reference evidence="4" key="1">
    <citation type="submission" date="2016-10" db="EMBL/GenBank/DDBJ databases">
        <authorList>
            <person name="de Groot N.N."/>
        </authorList>
    </citation>
    <scope>NUCLEOTIDE SEQUENCE [LARGE SCALE GENOMIC DNA]</scope>
    <source>
        <strain evidence="4">ATCC 20501</strain>
    </source>
</reference>
<evidence type="ECO:0000313" key="6">
    <source>
        <dbReference type="Proteomes" id="UP000199690"/>
    </source>
</evidence>
<dbReference type="SFLD" id="SFLDS00005">
    <property type="entry name" value="Isoprenoid_Synthase_Type_I"/>
    <property type="match status" value="1"/>
</dbReference>
<dbReference type="PANTHER" id="PTHR12001">
    <property type="entry name" value="GERANYLGERANYL PYROPHOSPHATE SYNTHASE"/>
    <property type="match status" value="1"/>
</dbReference>
<dbReference type="PANTHER" id="PTHR12001:SF86">
    <property type="entry name" value="GERANYLGERANYL DIPHOSPHATE SYNTHASE"/>
    <property type="match status" value="1"/>
</dbReference>
<organism evidence="4 7">
    <name type="scientific">Saccharopolyspora kobensis</name>
    <dbReference type="NCBI Taxonomy" id="146035"/>
    <lineage>
        <taxon>Bacteria</taxon>
        <taxon>Bacillati</taxon>
        <taxon>Actinomycetota</taxon>
        <taxon>Actinomycetes</taxon>
        <taxon>Pseudonocardiales</taxon>
        <taxon>Pseudonocardiaceae</taxon>
        <taxon>Saccharopolyspora</taxon>
    </lineage>
</organism>
<dbReference type="CDD" id="cd00685">
    <property type="entry name" value="Trans_IPPS_HT"/>
    <property type="match status" value="1"/>
</dbReference>
<dbReference type="NCBIfam" id="NF041169">
    <property type="entry name" value="f2_encap_cargo4"/>
    <property type="match status" value="1"/>
</dbReference>
<dbReference type="InterPro" id="IPR008949">
    <property type="entry name" value="Isoprenoid_synthase_dom_sf"/>
</dbReference>
<evidence type="ECO:0000313" key="5">
    <source>
        <dbReference type="EMBL" id="SFC74659.1"/>
    </source>
</evidence>
<accession>A0A1I1LNP1</accession>
<dbReference type="Gene3D" id="1.10.600.10">
    <property type="entry name" value="Farnesyl Diphosphate Synthase"/>
    <property type="match status" value="1"/>
</dbReference>
<dbReference type="SUPFAM" id="SSF48576">
    <property type="entry name" value="Terpenoid synthases"/>
    <property type="match status" value="1"/>
</dbReference>
<gene>
    <name evidence="4" type="ORF">SAMN02982929_00491</name>
    <name evidence="5" type="ORF">SAMN05216506_1011579</name>
</gene>
<dbReference type="SMR" id="A0A1H5UDI1"/>
<dbReference type="InterPro" id="IPR000092">
    <property type="entry name" value="Polyprenyl_synt"/>
</dbReference>
<dbReference type="InterPro" id="IPR033749">
    <property type="entry name" value="Polyprenyl_synt_CS"/>
</dbReference>